<comment type="subcellular location">
    <subcellularLocation>
        <location evidence="1">Membrane</location>
        <topology evidence="1">Multi-pass membrane protein</topology>
    </subcellularLocation>
</comment>
<evidence type="ECO:0000256" key="5">
    <source>
        <dbReference type="ARBA" id="ARBA00023136"/>
    </source>
</evidence>
<keyword evidence="8" id="KW-1185">Reference proteome</keyword>
<reference evidence="7 8" key="1">
    <citation type="journal article" date="2014" name="PLoS Genet.">
        <title>Phylogenetically driven sequencing of extremely halophilic archaea reveals strategies for static and dynamic osmo-response.</title>
        <authorList>
            <person name="Becker E.A."/>
            <person name="Seitzer P.M."/>
            <person name="Tritt A."/>
            <person name="Larsen D."/>
            <person name="Krusor M."/>
            <person name="Yao A.I."/>
            <person name="Wu D."/>
            <person name="Madern D."/>
            <person name="Eisen J.A."/>
            <person name="Darling A.E."/>
            <person name="Facciotti M.T."/>
        </authorList>
    </citation>
    <scope>NUCLEOTIDE SEQUENCE [LARGE SCALE GENOMIC DNA]</scope>
    <source>
        <strain evidence="7 8">DSM 8989</strain>
    </source>
</reference>
<dbReference type="PATRIC" id="fig|1227456.3.peg.2427"/>
<feature type="transmembrane region" description="Helical" evidence="6">
    <location>
        <begin position="75"/>
        <end position="95"/>
    </location>
</feature>
<feature type="transmembrane region" description="Helical" evidence="6">
    <location>
        <begin position="130"/>
        <end position="149"/>
    </location>
</feature>
<feature type="transmembrane region" description="Helical" evidence="6">
    <location>
        <begin position="40"/>
        <end position="69"/>
    </location>
</feature>
<evidence type="ECO:0000256" key="2">
    <source>
        <dbReference type="ARBA" id="ARBA00022475"/>
    </source>
</evidence>
<dbReference type="AlphaFoldDB" id="M0N5M0"/>
<dbReference type="InterPro" id="IPR003339">
    <property type="entry name" value="ABC/ECF_trnsptr_transmembrane"/>
</dbReference>
<sequence length="279" mass="30746">MTERPDPEELLEQSGSNVGGVVEYHSGNSLLHRLNPVTKLVIAVGIAIAVFLLPTYQLPFLLAVALLLASLAEGVFRSVATVVIVILVPLTAFLLPVQALFYPQNQTPLYVLTSVPVVGQLTIWREGVEFALLIIGRLSAVIIAMLMIFTTTHPKKLTDALMQKGMSNKLAYVFIAALQFIPQMRQRSMQILDAQQSRGLDTSANLLRRLRAVVELLSPLLISTLISTRTRALALESRGFTSESERTYIYTIPDTRLDRTLRWATAVGVVLVAAWVIVL</sequence>
<evidence type="ECO:0000313" key="7">
    <source>
        <dbReference type="EMBL" id="EMA51975.1"/>
    </source>
</evidence>
<evidence type="ECO:0000256" key="6">
    <source>
        <dbReference type="SAM" id="Phobius"/>
    </source>
</evidence>
<keyword evidence="4 6" id="KW-1133">Transmembrane helix</keyword>
<dbReference type="GO" id="GO:0005886">
    <property type="term" value="C:plasma membrane"/>
    <property type="evidence" value="ECO:0007669"/>
    <property type="project" value="UniProtKB-ARBA"/>
</dbReference>
<keyword evidence="5 6" id="KW-0472">Membrane</keyword>
<evidence type="ECO:0000256" key="3">
    <source>
        <dbReference type="ARBA" id="ARBA00022692"/>
    </source>
</evidence>
<accession>M0N5M0</accession>
<dbReference type="STRING" id="1227456.C450_11968"/>
<dbReference type="RefSeq" id="WP_005043611.1">
    <property type="nucleotide sequence ID" value="NZ_AOME01000060.1"/>
</dbReference>
<name>M0N5M0_9EURY</name>
<gene>
    <name evidence="7" type="ORF">C450_11968</name>
</gene>
<evidence type="ECO:0000256" key="1">
    <source>
        <dbReference type="ARBA" id="ARBA00004141"/>
    </source>
</evidence>
<protein>
    <submittedName>
        <fullName evidence="7">Cobalt transport protein</fullName>
    </submittedName>
</protein>
<evidence type="ECO:0000313" key="8">
    <source>
        <dbReference type="Proteomes" id="UP000011625"/>
    </source>
</evidence>
<keyword evidence="3 6" id="KW-0812">Transmembrane</keyword>
<dbReference type="PANTHER" id="PTHR34857:SF2">
    <property type="entry name" value="SLL0384 PROTEIN"/>
    <property type="match status" value="1"/>
</dbReference>
<dbReference type="PANTHER" id="PTHR34857">
    <property type="entry name" value="SLL0384 PROTEIN"/>
    <property type="match status" value="1"/>
</dbReference>
<evidence type="ECO:0000256" key="4">
    <source>
        <dbReference type="ARBA" id="ARBA00022989"/>
    </source>
</evidence>
<keyword evidence="2" id="KW-1003">Cell membrane</keyword>
<dbReference type="Pfam" id="PF02361">
    <property type="entry name" value="CbiQ"/>
    <property type="match status" value="1"/>
</dbReference>
<dbReference type="OrthoDB" id="31170at2157"/>
<organism evidence="7 8">
    <name type="scientific">Halococcus salifodinae DSM 8989</name>
    <dbReference type="NCBI Taxonomy" id="1227456"/>
    <lineage>
        <taxon>Archaea</taxon>
        <taxon>Methanobacteriati</taxon>
        <taxon>Methanobacteriota</taxon>
        <taxon>Stenosarchaea group</taxon>
        <taxon>Halobacteria</taxon>
        <taxon>Halobacteriales</taxon>
        <taxon>Halococcaceae</taxon>
        <taxon>Halococcus</taxon>
    </lineage>
</organism>
<feature type="transmembrane region" description="Helical" evidence="6">
    <location>
        <begin position="260"/>
        <end position="278"/>
    </location>
</feature>
<dbReference type="EMBL" id="AOME01000060">
    <property type="protein sequence ID" value="EMA51975.1"/>
    <property type="molecule type" value="Genomic_DNA"/>
</dbReference>
<proteinExistence type="predicted"/>
<dbReference type="Proteomes" id="UP000011625">
    <property type="component" value="Unassembled WGS sequence"/>
</dbReference>
<dbReference type="InterPro" id="IPR051611">
    <property type="entry name" value="ECF_transporter_component"/>
</dbReference>
<comment type="caution">
    <text evidence="7">The sequence shown here is derived from an EMBL/GenBank/DDBJ whole genome shotgun (WGS) entry which is preliminary data.</text>
</comment>
<dbReference type="CDD" id="cd16914">
    <property type="entry name" value="EcfT"/>
    <property type="match status" value="1"/>
</dbReference>